<dbReference type="PANTHER" id="PTHR43542:SF1">
    <property type="entry name" value="METHYLTRANSFERASE"/>
    <property type="match status" value="1"/>
</dbReference>
<dbReference type="InterPro" id="IPR004398">
    <property type="entry name" value="RNA_MeTrfase_RsmD"/>
</dbReference>
<dbReference type="NCBIfam" id="TIGR00095">
    <property type="entry name" value="16S rRNA (guanine(966)-N(2))-methyltransferase RsmD"/>
    <property type="match status" value="1"/>
</dbReference>
<evidence type="ECO:0000256" key="3">
    <source>
        <dbReference type="ARBA" id="ARBA00012141"/>
    </source>
</evidence>
<dbReference type="GO" id="GO:0052913">
    <property type="term" value="F:16S rRNA (guanine(966)-N(2))-methyltransferase activity"/>
    <property type="evidence" value="ECO:0007669"/>
    <property type="project" value="UniProtKB-EC"/>
</dbReference>
<dbReference type="PIRSF" id="PIRSF004553">
    <property type="entry name" value="CHP00095"/>
    <property type="match status" value="1"/>
</dbReference>
<evidence type="ECO:0000256" key="5">
    <source>
        <dbReference type="ARBA" id="ARBA00022603"/>
    </source>
</evidence>
<dbReference type="GO" id="GO:0003676">
    <property type="term" value="F:nucleic acid binding"/>
    <property type="evidence" value="ECO:0007669"/>
    <property type="project" value="InterPro"/>
</dbReference>
<accession>A0A4R1F3N1</accession>
<protein>
    <recommendedName>
        <fullName evidence="4 8">Ribosomal RNA small subunit methyltransferase D</fullName>
        <ecNumber evidence="3 8">2.1.1.171</ecNumber>
    </recommendedName>
</protein>
<evidence type="ECO:0000256" key="8">
    <source>
        <dbReference type="PIRNR" id="PIRNR004553"/>
    </source>
</evidence>
<evidence type="ECO:0000313" key="10">
    <source>
        <dbReference type="EMBL" id="TCJ88866.1"/>
    </source>
</evidence>
<keyword evidence="8" id="KW-0698">rRNA processing</keyword>
<comment type="similarity">
    <text evidence="2 8">Belongs to the methyltransferase superfamily. RsmD family.</text>
</comment>
<dbReference type="Proteomes" id="UP000294887">
    <property type="component" value="Unassembled WGS sequence"/>
</dbReference>
<gene>
    <name evidence="10" type="ORF">EV695_0726</name>
</gene>
<dbReference type="PROSITE" id="PS00092">
    <property type="entry name" value="N6_MTASE"/>
    <property type="match status" value="1"/>
</dbReference>
<feature type="region of interest" description="Disordered" evidence="9">
    <location>
        <begin position="1"/>
        <end position="31"/>
    </location>
</feature>
<dbReference type="InterPro" id="IPR002052">
    <property type="entry name" value="DNA_methylase_N6_adenine_CS"/>
</dbReference>
<evidence type="ECO:0000256" key="1">
    <source>
        <dbReference type="ARBA" id="ARBA00002649"/>
    </source>
</evidence>
<dbReference type="InterPro" id="IPR029063">
    <property type="entry name" value="SAM-dependent_MTases_sf"/>
</dbReference>
<evidence type="ECO:0000256" key="7">
    <source>
        <dbReference type="ARBA" id="ARBA00048326"/>
    </source>
</evidence>
<feature type="compositionally biased region" description="Low complexity" evidence="9">
    <location>
        <begin position="8"/>
        <end position="30"/>
    </location>
</feature>
<evidence type="ECO:0000256" key="2">
    <source>
        <dbReference type="ARBA" id="ARBA00005269"/>
    </source>
</evidence>
<dbReference type="PANTHER" id="PTHR43542">
    <property type="entry name" value="METHYLTRANSFERASE"/>
    <property type="match status" value="1"/>
</dbReference>
<name>A0A4R1F3N1_9GAMM</name>
<evidence type="ECO:0000256" key="9">
    <source>
        <dbReference type="SAM" id="MobiDB-lite"/>
    </source>
</evidence>
<proteinExistence type="inferred from homology"/>
<dbReference type="AlphaFoldDB" id="A0A4R1F3N1"/>
<dbReference type="EMBL" id="SMFQ01000002">
    <property type="protein sequence ID" value="TCJ88866.1"/>
    <property type="molecule type" value="Genomic_DNA"/>
</dbReference>
<keyword evidence="8" id="KW-0949">S-adenosyl-L-methionine</keyword>
<comment type="caution">
    <text evidence="10">The sequence shown here is derived from an EMBL/GenBank/DDBJ whole genome shotgun (WGS) entry which is preliminary data.</text>
</comment>
<organism evidence="10 11">
    <name type="scientific">Cocleimonas flava</name>
    <dbReference type="NCBI Taxonomy" id="634765"/>
    <lineage>
        <taxon>Bacteria</taxon>
        <taxon>Pseudomonadati</taxon>
        <taxon>Pseudomonadota</taxon>
        <taxon>Gammaproteobacteria</taxon>
        <taxon>Thiotrichales</taxon>
        <taxon>Thiotrichaceae</taxon>
        <taxon>Cocleimonas</taxon>
    </lineage>
</organism>
<reference evidence="10 11" key="1">
    <citation type="submission" date="2019-03" db="EMBL/GenBank/DDBJ databases">
        <title>Genomic Encyclopedia of Type Strains, Phase IV (KMG-IV): sequencing the most valuable type-strain genomes for metagenomic binning, comparative biology and taxonomic classification.</title>
        <authorList>
            <person name="Goeker M."/>
        </authorList>
    </citation>
    <scope>NUCLEOTIDE SEQUENCE [LARGE SCALE GENOMIC DNA]</scope>
    <source>
        <strain evidence="10 11">DSM 24830</strain>
    </source>
</reference>
<dbReference type="Gene3D" id="3.40.50.150">
    <property type="entry name" value="Vaccinia Virus protein VP39"/>
    <property type="match status" value="1"/>
</dbReference>
<evidence type="ECO:0000256" key="4">
    <source>
        <dbReference type="ARBA" id="ARBA00013682"/>
    </source>
</evidence>
<dbReference type="Pfam" id="PF03602">
    <property type="entry name" value="Cons_hypoth95"/>
    <property type="match status" value="1"/>
</dbReference>
<evidence type="ECO:0000313" key="11">
    <source>
        <dbReference type="Proteomes" id="UP000294887"/>
    </source>
</evidence>
<dbReference type="CDD" id="cd02440">
    <property type="entry name" value="AdoMet_MTases"/>
    <property type="match status" value="1"/>
</dbReference>
<comment type="catalytic activity">
    <reaction evidence="7 8">
        <text>guanosine(966) in 16S rRNA + S-adenosyl-L-methionine = N(2)-methylguanosine(966) in 16S rRNA + S-adenosyl-L-homocysteine + H(+)</text>
        <dbReference type="Rhea" id="RHEA:23548"/>
        <dbReference type="Rhea" id="RHEA-COMP:10211"/>
        <dbReference type="Rhea" id="RHEA-COMP:10212"/>
        <dbReference type="ChEBI" id="CHEBI:15378"/>
        <dbReference type="ChEBI" id="CHEBI:57856"/>
        <dbReference type="ChEBI" id="CHEBI:59789"/>
        <dbReference type="ChEBI" id="CHEBI:74269"/>
        <dbReference type="ChEBI" id="CHEBI:74481"/>
        <dbReference type="EC" id="2.1.1.171"/>
    </reaction>
</comment>
<sequence length="212" mass="23567">MKNRTATKKSANNHSASRNNSSSSGKKGSNTLRIIGGEWRSRKLQFLDAPGLRPTPDRIRETLFNWLQGSIHGSHCLDLFAGSGAIGLEALSRGAKSVDFVEKNAAASKHLNSNLSLLKSDLTVFQVDALRFLEQHGANQPYDIIFLDPPYRQGLLDKSLELLISKALINEHSLIYLEHESEEVFDFTKFDLEEIKQASAGQVQSYLLQAIK</sequence>
<dbReference type="SUPFAM" id="SSF53335">
    <property type="entry name" value="S-adenosyl-L-methionine-dependent methyltransferases"/>
    <property type="match status" value="1"/>
</dbReference>
<keyword evidence="6 8" id="KW-0808">Transferase</keyword>
<comment type="function">
    <text evidence="1 8">Specifically methylates the guanine in position 966 of 16S rRNA in the assembled 30S particle.</text>
</comment>
<keyword evidence="5 8" id="KW-0489">Methyltransferase</keyword>
<dbReference type="RefSeq" id="WP_131904538.1">
    <property type="nucleotide sequence ID" value="NZ_BAAAFU010000008.1"/>
</dbReference>
<keyword evidence="11" id="KW-1185">Reference proteome</keyword>
<dbReference type="EC" id="2.1.1.171" evidence="3 8"/>
<evidence type="ECO:0000256" key="6">
    <source>
        <dbReference type="ARBA" id="ARBA00022679"/>
    </source>
</evidence>
<dbReference type="OrthoDB" id="9803017at2"/>